<dbReference type="Pfam" id="PF03721">
    <property type="entry name" value="UDPG_MGDP_dh_N"/>
    <property type="match status" value="1"/>
</dbReference>
<dbReference type="InterPro" id="IPR036291">
    <property type="entry name" value="NAD(P)-bd_dom_sf"/>
</dbReference>
<dbReference type="InterPro" id="IPR017476">
    <property type="entry name" value="UDP-Glc/GDP-Man"/>
</dbReference>
<name>A0A7C4TVT7_9BACT</name>
<reference evidence="6" key="1">
    <citation type="journal article" date="2020" name="mSystems">
        <title>Genome- and Community-Level Interaction Insights into Carbon Utilization and Element Cycling Functions of Hydrothermarchaeota in Hydrothermal Sediment.</title>
        <authorList>
            <person name="Zhou Z."/>
            <person name="Liu Y."/>
            <person name="Xu W."/>
            <person name="Pan J."/>
            <person name="Luo Z.H."/>
            <person name="Li M."/>
        </authorList>
    </citation>
    <scope>NUCLEOTIDE SEQUENCE [LARGE SCALE GENOMIC DNA]</scope>
    <source>
        <strain evidence="6">SpSt-794</strain>
    </source>
</reference>
<dbReference type="InterPro" id="IPR001732">
    <property type="entry name" value="UDP-Glc/GDP-Man_DH_N"/>
</dbReference>
<keyword evidence="2" id="KW-0560">Oxidoreductase</keyword>
<comment type="caution">
    <text evidence="6">The sequence shown here is derived from an EMBL/GenBank/DDBJ whole genome shotgun (WGS) entry which is preliminary data.</text>
</comment>
<dbReference type="GO" id="GO:0016616">
    <property type="term" value="F:oxidoreductase activity, acting on the CH-OH group of donors, NAD or NADP as acceptor"/>
    <property type="evidence" value="ECO:0007669"/>
    <property type="project" value="InterPro"/>
</dbReference>
<dbReference type="GO" id="GO:0000271">
    <property type="term" value="P:polysaccharide biosynthetic process"/>
    <property type="evidence" value="ECO:0007669"/>
    <property type="project" value="InterPro"/>
</dbReference>
<dbReference type="SMART" id="SM00984">
    <property type="entry name" value="UDPG_MGDP_dh_C"/>
    <property type="match status" value="1"/>
</dbReference>
<accession>A0A7C4TVT7</accession>
<dbReference type="AlphaFoldDB" id="A0A7C4TVT7"/>
<dbReference type="PIRSF" id="PIRSF000124">
    <property type="entry name" value="UDPglc_GDPman_dh"/>
    <property type="match status" value="1"/>
</dbReference>
<evidence type="ECO:0000256" key="1">
    <source>
        <dbReference type="ARBA" id="ARBA00006601"/>
    </source>
</evidence>
<protein>
    <submittedName>
        <fullName evidence="6">Nucleotide sugar dehydrogenase</fullName>
    </submittedName>
</protein>
<dbReference type="PANTHER" id="PTHR43491">
    <property type="entry name" value="UDP-N-ACETYL-D-MANNOSAMINE DEHYDROGENASE"/>
    <property type="match status" value="1"/>
</dbReference>
<dbReference type="Gene3D" id="3.40.50.720">
    <property type="entry name" value="NAD(P)-binding Rossmann-like Domain"/>
    <property type="match status" value="2"/>
</dbReference>
<evidence type="ECO:0000256" key="2">
    <source>
        <dbReference type="ARBA" id="ARBA00023002"/>
    </source>
</evidence>
<gene>
    <name evidence="6" type="ORF">ENV82_03145</name>
</gene>
<sequence>MICSISFVKTHALPLIFILTLHRKILQKEGFLLQYLLGKLEVKMEKIAVVGLGYVGLPLSLTYTLFGIEVHGIDINKEYIEELKRGKTHVYETYKGRHIEEILKESSEKGLFHPTSSYEEGLREVKNIIVTVGIPIENEKIHMEVFESAIESIGKFLKKDDLVLIRSTVPPLTTRSIALPILEKVSGLKESKDFFLAYSSERIAEGRAFEEFQTMPVAVAGLSKEGTRRAKELLKIINPNIILASAPEVVEISKLIENASRDVNIALVNELATLTNALNVDTMEVIDIANTHRRVKLLTPGIGVGGHCIPFASKYICYITDKLNLKMPILHTAREVNDSRPKNIAERIEKELKNIGKEISKSKITFIGIAMKDNSSDISESPAVYLKEVLKMRGAKVVFYDPKVKGNFEDRETHLDIALKGADVVVIPIIQEEVKYDLKEWMKLLSKNPIIFDGRKVFDKTEARTYGAIYLTV</sequence>
<dbReference type="NCBIfam" id="TIGR03026">
    <property type="entry name" value="NDP-sugDHase"/>
    <property type="match status" value="1"/>
</dbReference>
<dbReference type="InterPro" id="IPR014027">
    <property type="entry name" value="UDP-Glc/GDP-Man_DH_C"/>
</dbReference>
<dbReference type="EMBL" id="DTHV01000099">
    <property type="protein sequence ID" value="HGW60411.1"/>
    <property type="molecule type" value="Genomic_DNA"/>
</dbReference>
<dbReference type="Pfam" id="PF03720">
    <property type="entry name" value="UDPG_MGDP_dh_C"/>
    <property type="match status" value="1"/>
</dbReference>
<dbReference type="SUPFAM" id="SSF52413">
    <property type="entry name" value="UDP-glucose/GDP-mannose dehydrogenase C-terminal domain"/>
    <property type="match status" value="1"/>
</dbReference>
<dbReference type="SUPFAM" id="SSF51735">
    <property type="entry name" value="NAD(P)-binding Rossmann-fold domains"/>
    <property type="match status" value="1"/>
</dbReference>
<organism evidence="6">
    <name type="scientific">Caldisericum exile</name>
    <dbReference type="NCBI Taxonomy" id="693075"/>
    <lineage>
        <taxon>Bacteria</taxon>
        <taxon>Pseudomonadati</taxon>
        <taxon>Caldisericota/Cryosericota group</taxon>
        <taxon>Caldisericota</taxon>
        <taxon>Caldisericia</taxon>
        <taxon>Caldisericales</taxon>
        <taxon>Caldisericaceae</taxon>
        <taxon>Caldisericum</taxon>
    </lineage>
</organism>
<evidence type="ECO:0000256" key="3">
    <source>
        <dbReference type="ARBA" id="ARBA00023027"/>
    </source>
</evidence>
<evidence type="ECO:0000256" key="4">
    <source>
        <dbReference type="PIRNR" id="PIRNR000124"/>
    </source>
</evidence>
<dbReference type="PANTHER" id="PTHR43491:SF2">
    <property type="entry name" value="UDP-N-ACETYL-D-MANNOSAMINE DEHYDROGENASE"/>
    <property type="match status" value="1"/>
</dbReference>
<dbReference type="GO" id="GO:0016628">
    <property type="term" value="F:oxidoreductase activity, acting on the CH-CH group of donors, NAD or NADP as acceptor"/>
    <property type="evidence" value="ECO:0007669"/>
    <property type="project" value="InterPro"/>
</dbReference>
<evidence type="ECO:0000313" key="6">
    <source>
        <dbReference type="EMBL" id="HGW60411.1"/>
    </source>
</evidence>
<dbReference type="InterPro" id="IPR008927">
    <property type="entry name" value="6-PGluconate_DH-like_C_sf"/>
</dbReference>
<dbReference type="PIRSF" id="PIRSF500136">
    <property type="entry name" value="UDP_ManNAc_DH"/>
    <property type="match status" value="1"/>
</dbReference>
<dbReference type="InterPro" id="IPR014026">
    <property type="entry name" value="UDP-Glc/GDP-Man_DH_dimer"/>
</dbReference>
<keyword evidence="3" id="KW-0520">NAD</keyword>
<comment type="similarity">
    <text evidence="1 4">Belongs to the UDP-glucose/GDP-mannose dehydrogenase family.</text>
</comment>
<dbReference type="GO" id="GO:0051287">
    <property type="term" value="F:NAD binding"/>
    <property type="evidence" value="ECO:0007669"/>
    <property type="project" value="InterPro"/>
</dbReference>
<proteinExistence type="inferred from homology"/>
<dbReference type="SUPFAM" id="SSF48179">
    <property type="entry name" value="6-phosphogluconate dehydrogenase C-terminal domain-like"/>
    <property type="match status" value="1"/>
</dbReference>
<dbReference type="InterPro" id="IPR028359">
    <property type="entry name" value="UDP_ManNAc/GlcNAc_DH"/>
</dbReference>
<evidence type="ECO:0000259" key="5">
    <source>
        <dbReference type="SMART" id="SM00984"/>
    </source>
</evidence>
<dbReference type="InterPro" id="IPR036220">
    <property type="entry name" value="UDP-Glc/GDP-Man_DH_C_sf"/>
</dbReference>
<dbReference type="Pfam" id="PF00984">
    <property type="entry name" value="UDPG_MGDP_dh"/>
    <property type="match status" value="1"/>
</dbReference>
<feature type="domain" description="UDP-glucose/GDP-mannose dehydrogenase C-terminal" evidence="5">
    <location>
        <begin position="365"/>
        <end position="460"/>
    </location>
</feature>